<evidence type="ECO:0000256" key="15">
    <source>
        <dbReference type="ARBA" id="ARBA00023242"/>
    </source>
</evidence>
<comment type="catalytic activity">
    <reaction evidence="18">
        <text>D-xylulose + ATP = D-xylulose 5-phosphate + ADP + H(+)</text>
        <dbReference type="Rhea" id="RHEA:10964"/>
        <dbReference type="ChEBI" id="CHEBI:15378"/>
        <dbReference type="ChEBI" id="CHEBI:17140"/>
        <dbReference type="ChEBI" id="CHEBI:30616"/>
        <dbReference type="ChEBI" id="CHEBI:57737"/>
        <dbReference type="ChEBI" id="CHEBI:456216"/>
        <dbReference type="EC" id="2.7.1.17"/>
    </reaction>
</comment>
<evidence type="ECO:0000256" key="3">
    <source>
        <dbReference type="ARBA" id="ARBA00009466"/>
    </source>
</evidence>
<evidence type="ECO:0000259" key="20">
    <source>
        <dbReference type="Pfam" id="PF00370"/>
    </source>
</evidence>
<dbReference type="InterPro" id="IPR018485">
    <property type="entry name" value="FGGY_C"/>
</dbReference>
<protein>
    <recommendedName>
        <fullName evidence="4 19">Exportin-T</fullName>
    </recommendedName>
    <alternativeName>
        <fullName evidence="19">Exportin(tRNA)</fullName>
    </alternativeName>
    <alternativeName>
        <fullName evidence="19">tRNA exportin</fullName>
    </alternativeName>
</protein>
<evidence type="ECO:0000256" key="13">
    <source>
        <dbReference type="ARBA" id="ARBA00022840"/>
    </source>
</evidence>
<evidence type="ECO:0000259" key="22">
    <source>
        <dbReference type="Pfam" id="PF08389"/>
    </source>
</evidence>
<dbReference type="FunFam" id="3.30.420.40:FF:000118">
    <property type="entry name" value="Xylulose kinase 2"/>
    <property type="match status" value="1"/>
</dbReference>
<comment type="function">
    <text evidence="17">Highly specific D-xylulose kinase which participates in the catabolism of xylose. Xylose is a major component of hemicelluloses such as xylan. Most fungi utilize D-xylose via three enzymatic reactions, xylose reductase (XR), xylitol dehydrogenase (XDH), and xylulokinase, to form xylulose 5-phosphate, which enters pentose phosphate pathway.</text>
</comment>
<dbReference type="Gene3D" id="3.30.420.40">
    <property type="match status" value="2"/>
</dbReference>
<dbReference type="EMBL" id="JAAAPX010000073">
    <property type="protein sequence ID" value="KAF4233972.1"/>
    <property type="molecule type" value="Genomic_DNA"/>
</dbReference>
<keyword evidence="10" id="KW-0819">tRNA processing</keyword>
<name>A0A8H4M1G4_9EURO</name>
<dbReference type="GO" id="GO:0016363">
    <property type="term" value="C:nuclear matrix"/>
    <property type="evidence" value="ECO:0007669"/>
    <property type="project" value="TreeGrafter"/>
</dbReference>
<dbReference type="Proteomes" id="UP000653565">
    <property type="component" value="Unassembled WGS sequence"/>
</dbReference>
<dbReference type="Gene3D" id="1.25.10.10">
    <property type="entry name" value="Leucine-rich Repeat Variant"/>
    <property type="match status" value="1"/>
</dbReference>
<dbReference type="GO" id="GO:0008033">
    <property type="term" value="P:tRNA processing"/>
    <property type="evidence" value="ECO:0007669"/>
    <property type="project" value="UniProtKB-KW"/>
</dbReference>
<evidence type="ECO:0000256" key="14">
    <source>
        <dbReference type="ARBA" id="ARBA00022884"/>
    </source>
</evidence>
<dbReference type="FunFam" id="1.25.10.10:FF:000355">
    <property type="entry name" value="Exportin-T"/>
    <property type="match status" value="1"/>
</dbReference>
<dbReference type="GO" id="GO:0000049">
    <property type="term" value="F:tRNA binding"/>
    <property type="evidence" value="ECO:0007669"/>
    <property type="project" value="UniProtKB-UniRule"/>
</dbReference>
<evidence type="ECO:0000256" key="16">
    <source>
        <dbReference type="ARBA" id="ARBA00025147"/>
    </source>
</evidence>
<organism evidence="24 25">
    <name type="scientific">Aspergillus fumigatiaffinis</name>
    <dbReference type="NCBI Taxonomy" id="340414"/>
    <lineage>
        <taxon>Eukaryota</taxon>
        <taxon>Fungi</taxon>
        <taxon>Dikarya</taxon>
        <taxon>Ascomycota</taxon>
        <taxon>Pezizomycotina</taxon>
        <taxon>Eurotiomycetes</taxon>
        <taxon>Eurotiomycetidae</taxon>
        <taxon>Eurotiales</taxon>
        <taxon>Aspergillaceae</taxon>
        <taxon>Aspergillus</taxon>
        <taxon>Aspergillus subgen. Fumigati</taxon>
    </lineage>
</organism>
<evidence type="ECO:0000256" key="5">
    <source>
        <dbReference type="ARBA" id="ARBA00022448"/>
    </source>
</evidence>
<dbReference type="GO" id="GO:0031267">
    <property type="term" value="F:small GTPase binding"/>
    <property type="evidence" value="ECO:0007669"/>
    <property type="project" value="InterPro"/>
</dbReference>
<keyword evidence="5 19" id="KW-0813">Transport</keyword>
<evidence type="ECO:0000313" key="25">
    <source>
        <dbReference type="Proteomes" id="UP000653565"/>
    </source>
</evidence>
<keyword evidence="12" id="KW-0418">Kinase</keyword>
<evidence type="ECO:0000256" key="9">
    <source>
        <dbReference type="ARBA" id="ARBA00022679"/>
    </source>
</evidence>
<evidence type="ECO:0000256" key="10">
    <source>
        <dbReference type="ARBA" id="ARBA00022694"/>
    </source>
</evidence>
<feature type="domain" description="Carbohydrate kinase FGGY C-terminal" evidence="21">
    <location>
        <begin position="299"/>
        <end position="513"/>
    </location>
</feature>
<keyword evidence="6 19" id="KW-0963">Cytoplasm</keyword>
<feature type="domain" description="Exportin-T C-terminal" evidence="23">
    <location>
        <begin position="921"/>
        <end position="1604"/>
    </location>
</feature>
<dbReference type="InterPro" id="IPR016024">
    <property type="entry name" value="ARM-type_fold"/>
</dbReference>
<reference evidence="24" key="1">
    <citation type="journal article" date="2020" name="bioRxiv">
        <title>Genomic and phenotypic heterogeneity of clinical isolates of the human pathogens Aspergillus fumigatus, Aspergillus lentulus and Aspergillus fumigatiaffinis.</title>
        <authorList>
            <person name="dos Santos R.A.C."/>
            <person name="Steenwyk J.L."/>
            <person name="Rivero-Menendez O."/>
            <person name="Mead M.E."/>
            <person name="Silva L.P."/>
            <person name="Bastos R.W."/>
            <person name="Alastruey-Izquierdo A."/>
            <person name="Goldman G.H."/>
            <person name="Rokas A."/>
        </authorList>
    </citation>
    <scope>NUCLEOTIDE SEQUENCE</scope>
    <source>
        <strain evidence="24">CNM-CM6805</strain>
    </source>
</reference>
<keyword evidence="13" id="KW-0067">ATP-binding</keyword>
<keyword evidence="8" id="KW-0859">Xylose metabolism</keyword>
<dbReference type="GO" id="GO:0042732">
    <property type="term" value="P:D-xylose metabolic process"/>
    <property type="evidence" value="ECO:0007669"/>
    <property type="project" value="UniProtKB-KW"/>
</dbReference>
<dbReference type="GO" id="GO:0005643">
    <property type="term" value="C:nuclear pore"/>
    <property type="evidence" value="ECO:0007669"/>
    <property type="project" value="TreeGrafter"/>
</dbReference>
<keyword evidence="15 19" id="KW-0539">Nucleus</keyword>
<feature type="domain" description="Carbohydrate kinase FGGY N-terminal" evidence="20">
    <location>
        <begin position="135"/>
        <end position="236"/>
    </location>
</feature>
<comment type="function">
    <text evidence="16">tRNA nucleus export receptor which facilitates tRNA translocation across the nuclear pore complex. Involved in pre-tRNA splicing, probably by affecting the interaction of pre-tRNA with splicing endonuclease.</text>
</comment>
<keyword evidence="11" id="KW-0547">Nucleotide-binding</keyword>
<dbReference type="GO" id="GO:0004856">
    <property type="term" value="F:D-xylulokinase activity"/>
    <property type="evidence" value="ECO:0007669"/>
    <property type="project" value="UniProtKB-EC"/>
</dbReference>
<dbReference type="GO" id="GO:0005524">
    <property type="term" value="F:ATP binding"/>
    <property type="evidence" value="ECO:0007669"/>
    <property type="project" value="UniProtKB-KW"/>
</dbReference>
<evidence type="ECO:0000256" key="2">
    <source>
        <dbReference type="ARBA" id="ARBA00009156"/>
    </source>
</evidence>
<dbReference type="SUPFAM" id="SSF53067">
    <property type="entry name" value="Actin-like ATPase domain"/>
    <property type="match status" value="2"/>
</dbReference>
<dbReference type="PANTHER" id="PTHR15952">
    <property type="entry name" value="EXPORTIN-T/LOS1"/>
    <property type="match status" value="1"/>
</dbReference>
<dbReference type="Pfam" id="PF02782">
    <property type="entry name" value="FGGY_C"/>
    <property type="match status" value="1"/>
</dbReference>
<reference evidence="24" key="2">
    <citation type="submission" date="2020-04" db="EMBL/GenBank/DDBJ databases">
        <authorList>
            <person name="Santos R.A.C."/>
            <person name="Steenwyk J.L."/>
            <person name="Rivero-Menendez O."/>
            <person name="Mead M.E."/>
            <person name="Silva L.P."/>
            <person name="Bastos R.W."/>
            <person name="Alastruey-Izquierdo A."/>
            <person name="Goldman G.H."/>
            <person name="Rokas A."/>
        </authorList>
    </citation>
    <scope>NUCLEOTIDE SEQUENCE</scope>
    <source>
        <strain evidence="24">CNM-CM6805</strain>
    </source>
</reference>
<dbReference type="GO" id="GO:0071528">
    <property type="term" value="P:tRNA re-export from nucleus"/>
    <property type="evidence" value="ECO:0007669"/>
    <property type="project" value="UniProtKB-UniRule"/>
</dbReference>
<keyword evidence="9" id="KW-0808">Transferase</keyword>
<dbReference type="InterPro" id="IPR040017">
    <property type="entry name" value="XPOT"/>
</dbReference>
<dbReference type="InterPro" id="IPR043129">
    <property type="entry name" value="ATPase_NBD"/>
</dbReference>
<dbReference type="InterPro" id="IPR018484">
    <property type="entry name" value="FGGY_N"/>
</dbReference>
<dbReference type="Pfam" id="PF19282">
    <property type="entry name" value="Exportin-T"/>
    <property type="match status" value="1"/>
</dbReference>
<evidence type="ECO:0000256" key="12">
    <source>
        <dbReference type="ARBA" id="ARBA00022777"/>
    </source>
</evidence>
<comment type="similarity">
    <text evidence="3 19">Belongs to the exportin family.</text>
</comment>
<dbReference type="Pfam" id="PF00370">
    <property type="entry name" value="FGGY_N"/>
    <property type="match status" value="1"/>
</dbReference>
<evidence type="ECO:0000256" key="7">
    <source>
        <dbReference type="ARBA" id="ARBA00022555"/>
    </source>
</evidence>
<evidence type="ECO:0000256" key="11">
    <source>
        <dbReference type="ARBA" id="ARBA00022741"/>
    </source>
</evidence>
<dbReference type="InterPro" id="IPR045546">
    <property type="entry name" value="Exportin-T_C"/>
</dbReference>
<dbReference type="SUPFAM" id="SSF48371">
    <property type="entry name" value="ARM repeat"/>
    <property type="match status" value="1"/>
</dbReference>
<comment type="caution">
    <text evidence="24">The sequence shown here is derived from an EMBL/GenBank/DDBJ whole genome shotgun (WGS) entry which is preliminary data.</text>
</comment>
<dbReference type="InterPro" id="IPR013598">
    <property type="entry name" value="Exportin-1/Importin-b-like"/>
</dbReference>
<dbReference type="CDD" id="cd07776">
    <property type="entry name" value="ASKHA_NBD_FGGY_SpXK-like"/>
    <property type="match status" value="1"/>
</dbReference>
<sequence length="1606" mass="178319">MTSQGPLYIGFDLSTQQLKGLVVNSELKVVHVSKFDFDADSHGFSIKKGVLTNEAEHEVFAPVALWLQALDGVLDGLRKQGLDFSRVKGISGAGQQHGSLYWGENAESLLKSLDSSKSLEEQLSGAFSHPFSPNWQDASTQKECDEFDAFLGGPEQLAEATGSKAHHRFTGPQILRMQRKYPEVYRKTARISLVSSFLASLLLGHIAPMDISDVCGMNLWDIKEGAYNEKLLGLCAGPFGVEDLKRKLGDVPEDGGLRLGKISRYFVERYGFSSDCEILPSTGDNPATILALPLRPSDAMVSLGTSTTFLMSTPSYKPDPATHFFNHPTTPGLYMFMLCYKNGGLAREHVRDAINEKSGSGSSQSWESFDKIMLETHPMGQKTESDPMKMGLFFPRPEIVPNLRSGQWRFTYDPASDTLTETENGWNKPSDEARAIVESQMLSLRLRSRGLTQSPGDGLPPQPRRVYLVGGGSKNKAIAKVAGEILGGSDGVYKLDVGDNACALGAAYKAVWAIERKPGQTFEDLIGQRWREEEFIEKIADGYQKGAFEKYGKAVEGFEKMEQQSPHDSEGSPGWSKMEEQVANAIEIASNPSADPALKTQAFEFVNQLRSDPSGWQVCLSLFTQSPQRSGIVRHVALEVVNSAAQGGLIDLQALAYVKDGLLAYLRQVYGQDAGASDPPNIQNKIAQTITFLFSALYASGWESFFDDLLSLTHKSPSSTTCDNASGIIFYLRVINSIHDEIGDVLVSRSRNEQDKANALKDLIRQRDMQKITSSWQQILSEWRDGNDVIVEMCLKAVGSWVSWIDIGLVVNQTMLDLLFQQLGRAQKEDLRQGEEKVRDAAVDVFTEIIGKKMKPEDKIDMIIFLNLDTIVSQLSNSPPLHGNRFTFKYDTDLAETVAKLVNITVIDIVRALEQEGVSAECKEKASGLLQAFLPHILRYFSDEYDEVCSTVIPCVSDLLTYLRRIAKVNPALASQHSSVLLPILKAIIAKMRYDETSSWGEEDEQTDEAEFQELRKRLGILQQMIASVNEQLYMEAVSEMVATTFENLRQSGSQMDWRDLDLALHEMFLFGDLAVKAGSLYTKSNPNNQAAERLIEMMLRMVESDIRSFTHPATQLQYMEICVRYSSFFHHHTHLIPGVLENFLQLVHHPIKKVKTRSWYLFQRLVKQLRQYVGNVAQTVVEALGDLLVIRAELPSEGSDGDEMSSEDHELADAIFNSQLYLFEAVGIICSTPTVSPDKQVLYAQAVLNPIFLDMEKNLEAAKSQDERAILQIHHDIMALGTLARGFSDWMPGTNTPATLPAPEVSAAFNQVSEATLVALESLKSSFNVRTAARFAFSRLIGVLGSRILPQLPRWIDGLLTQTSSRDEMALFLRLLDQVIFGFKGEIYSILDTLLTPFLQRVFSGIADPTTGTDDEIQLAELKREYLNFLLAVLNNDLGAVIISERNQPIFETVISTIEHFSKDIDDFTTAKMAFSVLSKMSSSWGGPDVIAEASNGVPPAQAPLPGFGQFMITRFSPLCWALPSTPSFNSKDAQAKQVLAEAGGLQRTIYAKTGMEYLTYLRDRELPGMGMGAELIDEFVGALSRLDLKGFRQFFPSFIQRLSA</sequence>
<evidence type="ECO:0000256" key="8">
    <source>
        <dbReference type="ARBA" id="ARBA00022629"/>
    </source>
</evidence>
<evidence type="ECO:0000256" key="4">
    <source>
        <dbReference type="ARBA" id="ARBA00018928"/>
    </source>
</evidence>
<evidence type="ECO:0000256" key="18">
    <source>
        <dbReference type="ARBA" id="ARBA00048885"/>
    </source>
</evidence>
<keyword evidence="14 19" id="KW-0694">RNA-binding</keyword>
<feature type="domain" description="Exportin-1/Importin-beta-like" evidence="22">
    <location>
        <begin position="679"/>
        <end position="845"/>
    </location>
</feature>
<evidence type="ECO:0000256" key="1">
    <source>
        <dbReference type="ARBA" id="ARBA00004496"/>
    </source>
</evidence>
<keyword evidence="8" id="KW-0119">Carbohydrate metabolism</keyword>
<dbReference type="OrthoDB" id="26399at2759"/>
<keyword evidence="7 19" id="KW-0820">tRNA-binding</keyword>
<evidence type="ECO:0000256" key="19">
    <source>
        <dbReference type="RuleBase" id="RU366037"/>
    </source>
</evidence>
<dbReference type="PANTHER" id="PTHR15952:SF11">
    <property type="entry name" value="EXPORTIN-T"/>
    <property type="match status" value="1"/>
</dbReference>
<proteinExistence type="inferred from homology"/>
<comment type="subcellular location">
    <subcellularLocation>
        <location evidence="1 19">Cytoplasm</location>
    </subcellularLocation>
    <subcellularLocation>
        <location evidence="19">Nucleus</location>
    </subcellularLocation>
    <text evidence="19">Shuttles between the nucleus and the cytoplasm.</text>
</comment>
<dbReference type="GO" id="GO:0005737">
    <property type="term" value="C:cytoplasm"/>
    <property type="evidence" value="ECO:0007669"/>
    <property type="project" value="UniProtKB-SubCell"/>
</dbReference>
<dbReference type="InterPro" id="IPR042024">
    <property type="entry name" value="D-XK_euk"/>
</dbReference>
<keyword evidence="25" id="KW-1185">Reference proteome</keyword>
<dbReference type="InterPro" id="IPR011989">
    <property type="entry name" value="ARM-like"/>
</dbReference>
<accession>A0A8H4M1G4</accession>
<gene>
    <name evidence="24" type="ORF">CNMCM6805_008958</name>
</gene>
<dbReference type="Pfam" id="PF08389">
    <property type="entry name" value="Xpo1"/>
    <property type="match status" value="1"/>
</dbReference>
<evidence type="ECO:0000259" key="21">
    <source>
        <dbReference type="Pfam" id="PF02782"/>
    </source>
</evidence>
<evidence type="ECO:0000313" key="24">
    <source>
        <dbReference type="EMBL" id="KAF4233972.1"/>
    </source>
</evidence>
<comment type="similarity">
    <text evidence="2">Belongs to the FGGY kinase family.</text>
</comment>
<evidence type="ECO:0000256" key="6">
    <source>
        <dbReference type="ARBA" id="ARBA00022490"/>
    </source>
</evidence>
<evidence type="ECO:0000259" key="23">
    <source>
        <dbReference type="Pfam" id="PF19282"/>
    </source>
</evidence>
<evidence type="ECO:0000256" key="17">
    <source>
        <dbReference type="ARBA" id="ARBA00025184"/>
    </source>
</evidence>